<dbReference type="OrthoDB" id="2095648at2759"/>
<keyword evidence="3" id="KW-1185">Reference proteome</keyword>
<evidence type="ECO:0000256" key="1">
    <source>
        <dbReference type="SAM" id="MobiDB-lite"/>
    </source>
</evidence>
<evidence type="ECO:0008006" key="4">
    <source>
        <dbReference type="Google" id="ProtNLM"/>
    </source>
</evidence>
<dbReference type="AlphaFoldDB" id="A0A9P6K9V2"/>
<feature type="compositionally biased region" description="Basic and acidic residues" evidence="1">
    <location>
        <begin position="317"/>
        <end position="326"/>
    </location>
</feature>
<dbReference type="SUPFAM" id="SSF81383">
    <property type="entry name" value="F-box domain"/>
    <property type="match status" value="1"/>
</dbReference>
<proteinExistence type="predicted"/>
<evidence type="ECO:0000313" key="3">
    <source>
        <dbReference type="Proteomes" id="UP000780801"/>
    </source>
</evidence>
<feature type="compositionally biased region" description="Polar residues" evidence="1">
    <location>
        <begin position="338"/>
        <end position="363"/>
    </location>
</feature>
<sequence length="491" mass="55177">MLDIFSIPEVTDLIARHASLQDMAKCIRVCRHWHSVFLPPLWAAFDVSQFFDRRPRVVAPPTGPTRLSYVRSSRYRPIAAKSGPRSAAVHAEAHNKALNRWDNPCVRLAREYTTKGAHLRPTPESAKATFAEAVTSLGKHGHLLRWIRVSSLEALRFIGPTCTRLTVLDFGRRNDPPGHGRYNMGLIVSNVLERNPWIRSLRITILEEDARDSLERITRAICCHLHRLQELSLSYGGPHSRGRIANTGLRRRRRTHSAGTMLGSTSVMTGRTGGSPPVHIERILHTILDHCPQLVRVKFTLTQVCAEDDEYEQDAYYSDRSDHSEQSDQSDGCDAIGSGSSLEPSPPTRSHSGSPATYWTNLPRQAGSHAGHQGRERWINSPEANVEEEEEEGREEREVDHRDENLCGSDLDEQLAFDQGGLGWPARASRPHGEVCGIEHLELRGWWPVSTLVSVARRCPRLRFLGTPYGYMDTSHIDSILDVSRTCPLLE</sequence>
<name>A0A9P6K9V2_9FUNG</name>
<evidence type="ECO:0000313" key="2">
    <source>
        <dbReference type="EMBL" id="KAF9573707.1"/>
    </source>
</evidence>
<dbReference type="InterPro" id="IPR036047">
    <property type="entry name" value="F-box-like_dom_sf"/>
</dbReference>
<gene>
    <name evidence="2" type="ORF">BGW38_008391</name>
</gene>
<dbReference type="EMBL" id="JAABOA010005772">
    <property type="protein sequence ID" value="KAF9573707.1"/>
    <property type="molecule type" value="Genomic_DNA"/>
</dbReference>
<feature type="non-terminal residue" evidence="2">
    <location>
        <position position="491"/>
    </location>
</feature>
<feature type="region of interest" description="Disordered" evidence="1">
    <location>
        <begin position="315"/>
        <end position="402"/>
    </location>
</feature>
<protein>
    <recommendedName>
        <fullName evidence="4">F-box domain-containing protein</fullName>
    </recommendedName>
</protein>
<accession>A0A9P6K9V2</accession>
<organism evidence="2 3">
    <name type="scientific">Lunasporangiospora selenospora</name>
    <dbReference type="NCBI Taxonomy" id="979761"/>
    <lineage>
        <taxon>Eukaryota</taxon>
        <taxon>Fungi</taxon>
        <taxon>Fungi incertae sedis</taxon>
        <taxon>Mucoromycota</taxon>
        <taxon>Mortierellomycotina</taxon>
        <taxon>Mortierellomycetes</taxon>
        <taxon>Mortierellales</taxon>
        <taxon>Mortierellaceae</taxon>
        <taxon>Lunasporangiospora</taxon>
    </lineage>
</organism>
<dbReference type="Proteomes" id="UP000780801">
    <property type="component" value="Unassembled WGS sequence"/>
</dbReference>
<reference evidence="2" key="1">
    <citation type="journal article" date="2020" name="Fungal Divers.">
        <title>Resolving the Mortierellaceae phylogeny through synthesis of multi-gene phylogenetics and phylogenomics.</title>
        <authorList>
            <person name="Vandepol N."/>
            <person name="Liber J."/>
            <person name="Desiro A."/>
            <person name="Na H."/>
            <person name="Kennedy M."/>
            <person name="Barry K."/>
            <person name="Grigoriev I.V."/>
            <person name="Miller A.N."/>
            <person name="O'Donnell K."/>
            <person name="Stajich J.E."/>
            <person name="Bonito G."/>
        </authorList>
    </citation>
    <scope>NUCLEOTIDE SEQUENCE</scope>
    <source>
        <strain evidence="2">KOD1015</strain>
    </source>
</reference>
<comment type="caution">
    <text evidence="2">The sequence shown here is derived from an EMBL/GenBank/DDBJ whole genome shotgun (WGS) entry which is preliminary data.</text>
</comment>